<dbReference type="AlphaFoldDB" id="A0A553NJR4"/>
<dbReference type="SUPFAM" id="SSF50494">
    <property type="entry name" value="Trypsin-like serine proteases"/>
    <property type="match status" value="1"/>
</dbReference>
<dbReference type="SMART" id="SM00020">
    <property type="entry name" value="Tryp_SPc"/>
    <property type="match status" value="1"/>
</dbReference>
<evidence type="ECO:0000256" key="20">
    <source>
        <dbReference type="ARBA" id="ARBA00023278"/>
    </source>
</evidence>
<evidence type="ECO:0000313" key="33">
    <source>
        <dbReference type="EMBL" id="TRY65658.1"/>
    </source>
</evidence>
<evidence type="ECO:0000256" key="28">
    <source>
        <dbReference type="PROSITE-ProRule" id="PRU00302"/>
    </source>
</evidence>
<evidence type="ECO:0000256" key="1">
    <source>
        <dbReference type="ARBA" id="ARBA00001057"/>
    </source>
</evidence>
<feature type="domain" description="Sushi" evidence="32">
    <location>
        <begin position="407"/>
        <end position="476"/>
    </location>
</feature>
<dbReference type="PROSITE" id="PS00135">
    <property type="entry name" value="TRYPSIN_SER"/>
    <property type="match status" value="1"/>
</dbReference>
<keyword evidence="29" id="KW-0472">Membrane</keyword>
<dbReference type="GO" id="GO:0045087">
    <property type="term" value="P:innate immune response"/>
    <property type="evidence" value="ECO:0007669"/>
    <property type="project" value="UniProtKB-KW"/>
</dbReference>
<evidence type="ECO:0000256" key="17">
    <source>
        <dbReference type="ARBA" id="ARBA00022875"/>
    </source>
</evidence>
<dbReference type="CDD" id="cd00190">
    <property type="entry name" value="Tryp_SPc"/>
    <property type="match status" value="1"/>
</dbReference>
<evidence type="ECO:0000256" key="25">
    <source>
        <dbReference type="PIRSR" id="PIRSR001155-3"/>
    </source>
</evidence>
<keyword evidence="13" id="KW-0378">Hydrolase</keyword>
<feature type="disulfide bond" evidence="24">
    <location>
        <begin position="186"/>
        <end position="201"/>
    </location>
</feature>
<dbReference type="PIRSF" id="PIRSF001155">
    <property type="entry name" value="C1r_C1s_MASP"/>
    <property type="match status" value="1"/>
</dbReference>
<dbReference type="PANTHER" id="PTHR24255">
    <property type="entry name" value="COMPLEMENT COMPONENT 1, S SUBCOMPONENT-RELATED"/>
    <property type="match status" value="1"/>
</dbReference>
<comment type="PTM">
    <text evidence="25">The iron and 2-oxoglutarate dependent 3-hydroxylation of aspartate and asparagine is (R) stereospecific within EGF domains.</text>
</comment>
<dbReference type="SMART" id="SM00032">
    <property type="entry name" value="CCP"/>
    <property type="match status" value="2"/>
</dbReference>
<feature type="disulfide bond" evidence="24">
    <location>
        <begin position="284"/>
        <end position="302"/>
    </location>
</feature>
<name>A0A553NJR4_9TELE</name>
<dbReference type="PROSITE" id="PS50240">
    <property type="entry name" value="TRYPSIN_DOM"/>
    <property type="match status" value="1"/>
</dbReference>
<dbReference type="InterPro" id="IPR000742">
    <property type="entry name" value="EGF"/>
</dbReference>
<evidence type="ECO:0000256" key="4">
    <source>
        <dbReference type="ARBA" id="ARBA00011907"/>
    </source>
</evidence>
<feature type="disulfide bond" evidence="24">
    <location>
        <begin position="635"/>
        <end position="648"/>
    </location>
</feature>
<dbReference type="SUPFAM" id="SSF57535">
    <property type="entry name" value="Complement control module/SCR domain"/>
    <property type="match status" value="2"/>
</dbReference>
<dbReference type="STRING" id="623744.A0A553NJR4"/>
<dbReference type="Proteomes" id="UP000316079">
    <property type="component" value="Unassembled WGS sequence"/>
</dbReference>
<keyword evidence="29" id="KW-0812">Transmembrane</keyword>
<dbReference type="GO" id="GO:0031638">
    <property type="term" value="P:zymogen activation"/>
    <property type="evidence" value="ECO:0007669"/>
    <property type="project" value="TreeGrafter"/>
</dbReference>
<feature type="disulfide bond" evidence="24">
    <location>
        <begin position="212"/>
        <end position="225"/>
    </location>
</feature>
<evidence type="ECO:0000256" key="22">
    <source>
        <dbReference type="ARBA" id="ARBA00093536"/>
    </source>
</evidence>
<keyword evidence="15" id="KW-0720">Serine protease</keyword>
<feature type="binding site" evidence="26">
    <location>
        <position position="129"/>
    </location>
    <ligand>
        <name>Ca(2+)</name>
        <dbReference type="ChEBI" id="CHEBI:29108"/>
        <label>1</label>
    </ligand>
</feature>
<feature type="binding site" evidence="26">
    <location>
        <position position="83"/>
    </location>
    <ligand>
        <name>Ca(2+)</name>
        <dbReference type="ChEBI" id="CHEBI:29108"/>
        <label>1</label>
    </ligand>
</feature>
<dbReference type="CDD" id="cd00033">
    <property type="entry name" value="CCP"/>
    <property type="match status" value="1"/>
</dbReference>
<dbReference type="SUPFAM" id="SSF57196">
    <property type="entry name" value="EGF/Laminin"/>
    <property type="match status" value="1"/>
</dbReference>
<dbReference type="InterPro" id="IPR033116">
    <property type="entry name" value="TRYPSIN_SER"/>
</dbReference>
<feature type="disulfide bond" evidence="24">
    <location>
        <begin position="371"/>
        <end position="404"/>
    </location>
</feature>
<feature type="binding site" evidence="26">
    <location>
        <position position="75"/>
    </location>
    <ligand>
        <name>Ca(2+)</name>
        <dbReference type="ChEBI" id="CHEBI:29108"/>
        <label>1</label>
    </ligand>
</feature>
<feature type="disulfide bond" evidence="24">
    <location>
        <begin position="438"/>
        <end position="474"/>
    </location>
</feature>
<dbReference type="InterPro" id="IPR001314">
    <property type="entry name" value="Peptidase_S1A"/>
</dbReference>
<dbReference type="PROSITE" id="PS01180">
    <property type="entry name" value="CUB"/>
    <property type="match status" value="2"/>
</dbReference>
<dbReference type="FunFam" id="2.60.120.290:FF:000012">
    <property type="entry name" value="mannan-binding lectin serine protease 1 isoform X1"/>
    <property type="match status" value="1"/>
</dbReference>
<sequence>MAVALSSSVRSILRIAPVAILLGIGSVCGSAPAMFGELSSPQYPQPYPADIQERWHLEVPHGYQIKLTFNYLEIEASPGCVYDSVSLLSEKKLLGRFCGVSPEDHSHPGVAAILAPGSRLQVVFQADESNHEPHLGFSAFYQAVGELCVTVSEGTMMVSHVKLFVKCSDTGTDRLACFVAAYIDECSSSSEADDAACSQFCLNTLGSYLCTCQHGYTLQPDQRSCILDCGSGEHTELEGFISSPGYPEPSPPHLQCVYNISVEPGFTITLNFNQNFHIEQPQSCLFHWLQVSVPGKMSRRYCGDESPGVLHTDSHFVQLMYHTDGYGRSDGWSLHYRTQRVQCPDPASISNGTVTPRFSRYFYGDYIQVRCNPGHKLMVGKREISSFKSLCQSSGEWHLELPECKIVDCGPPEPLLNGGFSFVSGEQNQYQSVVEYRCYQPYYRFKEMSGVRFMCAADRKWTTENSSGVDFPQCVAVCGMNTEDVFGVRVSAGKQANPGEIPWQLVIPEPRGGAFLISDLWALTAAHVVNGYDRMTWYGGTVNIMNKTASVLLNTSKIIIHPRYKHKHFDNDIALMKMSRRVPLGPNIRPVCLPNKSDGPLEGKTGTVSGFGIYEKSISDVLLYANVRVYSKNSCPSFNVSITENMICAGGERVDTCQGDSGGALVFPMLGQGTLEDPYTVKGIVSSGPRCRLKIYKGYYTKVQNYLDWIEETMEKN</sequence>
<keyword evidence="9 28" id="KW-0768">Sushi</keyword>
<feature type="disulfide bond" evidence="24">
    <location>
        <begin position="80"/>
        <end position="98"/>
    </location>
</feature>
<comment type="catalytic activity">
    <reaction evidence="1">
        <text>Selective cleavage of Lys(or Arg)-|-Ile bond in complement subcomponent C1s to form the active form of C1s (EC 3.4.21.42).</text>
        <dbReference type="EC" id="3.4.21.41"/>
    </reaction>
</comment>
<dbReference type="SMART" id="SM00179">
    <property type="entry name" value="EGF_CA"/>
    <property type="match status" value="1"/>
</dbReference>
<evidence type="ECO:0000256" key="19">
    <source>
        <dbReference type="ARBA" id="ARBA00023180"/>
    </source>
</evidence>
<keyword evidence="19" id="KW-0325">Glycoprotein</keyword>
<keyword evidence="20 25" id="KW-0379">Hydroxylation</keyword>
<dbReference type="FunFam" id="2.10.25.10:FF:000059">
    <property type="entry name" value="Mannan-binding lectin serine protease 1"/>
    <property type="match status" value="1"/>
</dbReference>
<dbReference type="Pfam" id="PF00084">
    <property type="entry name" value="Sushi"/>
    <property type="match status" value="2"/>
</dbReference>
<dbReference type="Pfam" id="PF00089">
    <property type="entry name" value="Trypsin"/>
    <property type="match status" value="1"/>
</dbReference>
<feature type="binding site" evidence="26">
    <location>
        <position position="185"/>
    </location>
    <ligand>
        <name>Ca(2+)</name>
        <dbReference type="ChEBI" id="CHEBI:29108"/>
        <label>2</label>
    </ligand>
</feature>
<dbReference type="PANTHER" id="PTHR24255:SF25">
    <property type="entry name" value="COMPLEMENT C1R SUBCOMPONENT"/>
    <property type="match status" value="1"/>
</dbReference>
<dbReference type="InterPro" id="IPR000859">
    <property type="entry name" value="CUB_dom"/>
</dbReference>
<evidence type="ECO:0000259" key="32">
    <source>
        <dbReference type="PROSITE" id="PS50923"/>
    </source>
</evidence>
<dbReference type="FunFam" id="2.10.70.10:FF:000016">
    <property type="entry name" value="Mannan-binding lectin serine protease 1"/>
    <property type="match status" value="1"/>
</dbReference>
<keyword evidence="11 26" id="KW-0479">Metal-binding</keyword>
<organism evidence="33 34">
    <name type="scientific">Danionella cerebrum</name>
    <dbReference type="NCBI Taxonomy" id="2873325"/>
    <lineage>
        <taxon>Eukaryota</taxon>
        <taxon>Metazoa</taxon>
        <taxon>Chordata</taxon>
        <taxon>Craniata</taxon>
        <taxon>Vertebrata</taxon>
        <taxon>Euteleostomi</taxon>
        <taxon>Actinopterygii</taxon>
        <taxon>Neopterygii</taxon>
        <taxon>Teleostei</taxon>
        <taxon>Ostariophysi</taxon>
        <taxon>Cypriniformes</taxon>
        <taxon>Danionidae</taxon>
        <taxon>Danioninae</taxon>
        <taxon>Danionella</taxon>
    </lineage>
</organism>
<dbReference type="Gene3D" id="2.10.25.10">
    <property type="entry name" value="Laminin"/>
    <property type="match status" value="1"/>
</dbReference>
<evidence type="ECO:0000259" key="30">
    <source>
        <dbReference type="PROSITE" id="PS01180"/>
    </source>
</evidence>
<evidence type="ECO:0000259" key="31">
    <source>
        <dbReference type="PROSITE" id="PS50240"/>
    </source>
</evidence>
<feature type="domain" description="CUB" evidence="30">
    <location>
        <begin position="229"/>
        <end position="339"/>
    </location>
</feature>
<reference evidence="33 34" key="1">
    <citation type="journal article" date="2019" name="Sci. Data">
        <title>Hybrid genome assembly and annotation of Danionella translucida.</title>
        <authorList>
            <person name="Kadobianskyi M."/>
            <person name="Schulze L."/>
            <person name="Schuelke M."/>
            <person name="Judkewitz B."/>
        </authorList>
    </citation>
    <scope>NUCLEOTIDE SEQUENCE [LARGE SCALE GENOMIC DNA]</scope>
    <source>
        <strain evidence="33 34">Bolton</strain>
    </source>
</reference>
<evidence type="ECO:0000256" key="29">
    <source>
        <dbReference type="SAM" id="Phobius"/>
    </source>
</evidence>
<evidence type="ECO:0000256" key="6">
    <source>
        <dbReference type="ARBA" id="ARBA00022536"/>
    </source>
</evidence>
<evidence type="ECO:0000256" key="16">
    <source>
        <dbReference type="ARBA" id="ARBA00022859"/>
    </source>
</evidence>
<evidence type="ECO:0000256" key="7">
    <source>
        <dbReference type="ARBA" id="ARBA00022553"/>
    </source>
</evidence>
<feature type="modified residue" description="Phosphoserine; by CK2" evidence="25">
    <location>
        <position position="242"/>
    </location>
</feature>
<dbReference type="EMBL" id="SRMA01026900">
    <property type="protein sequence ID" value="TRY65658.1"/>
    <property type="molecule type" value="Genomic_DNA"/>
</dbReference>
<feature type="modified residue" description="(3R)-3-hydroxyasparagine" evidence="25">
    <location>
        <position position="203"/>
    </location>
</feature>
<dbReference type="SMART" id="SM00181">
    <property type="entry name" value="EGF"/>
    <property type="match status" value="1"/>
</dbReference>
<feature type="transmembrane region" description="Helical" evidence="29">
    <location>
        <begin position="12"/>
        <end position="35"/>
    </location>
</feature>
<feature type="disulfide bond" evidence="24 27">
    <location>
        <begin position="229"/>
        <end position="256"/>
    </location>
</feature>
<feature type="binding site" evidence="26">
    <location>
        <position position="324"/>
    </location>
    <ligand>
        <name>Ca(2+)</name>
        <dbReference type="ChEBI" id="CHEBI:29108"/>
        <label>3</label>
    </ligand>
</feature>
<comment type="subcellular location">
    <subcellularLocation>
        <location evidence="2">Cell surface</location>
    </subcellularLocation>
    <subcellularLocation>
        <location evidence="3">Secreted</location>
    </subcellularLocation>
</comment>
<dbReference type="GO" id="GO:0004252">
    <property type="term" value="F:serine-type endopeptidase activity"/>
    <property type="evidence" value="ECO:0007669"/>
    <property type="project" value="UniProtKB-EC"/>
</dbReference>
<evidence type="ECO:0000256" key="3">
    <source>
        <dbReference type="ARBA" id="ARBA00004613"/>
    </source>
</evidence>
<gene>
    <name evidence="33" type="ORF">DNTS_009884</name>
</gene>
<evidence type="ECO:0000256" key="12">
    <source>
        <dbReference type="ARBA" id="ARBA00022729"/>
    </source>
</evidence>
<evidence type="ECO:0000256" key="27">
    <source>
        <dbReference type="PROSITE-ProRule" id="PRU00059"/>
    </source>
</evidence>
<dbReference type="Gene3D" id="2.40.10.10">
    <property type="entry name" value="Trypsin-like serine proteases"/>
    <property type="match status" value="1"/>
</dbReference>
<dbReference type="InterPro" id="IPR035914">
    <property type="entry name" value="Sperma_CUB_dom_sf"/>
</dbReference>
<dbReference type="CDD" id="cd00041">
    <property type="entry name" value="CUB"/>
    <property type="match status" value="2"/>
</dbReference>
<comment type="subunit">
    <text evidence="22">Core component of the complement C1 complex, a calcium-dependent complex composed of 1 molecule of the C1Q subcomplex, 2 molecules of C1R and 2 molecules of C1S. The C1Q subcomplex is composed 18 subunits: 3 chains of C1QA, C1QB, and C1QC trimerize to form 6 collagen-like triple helices connected to six globular ligand-recognition modules. Within the C1 complex, C1R is a dimer of identical chains, each of which is activated by cleavage into two chains, heavy and light, connected by disulfide bonds.</text>
</comment>
<feature type="domain" description="Sushi" evidence="32">
    <location>
        <begin position="341"/>
        <end position="406"/>
    </location>
</feature>
<keyword evidence="34" id="KW-1185">Reference proteome</keyword>
<dbReference type="SMART" id="SM00042">
    <property type="entry name" value="CUB"/>
    <property type="match status" value="2"/>
</dbReference>
<dbReference type="GO" id="GO:0009986">
    <property type="term" value="C:cell surface"/>
    <property type="evidence" value="ECO:0007669"/>
    <property type="project" value="UniProtKB-SubCell"/>
</dbReference>
<evidence type="ECO:0000256" key="24">
    <source>
        <dbReference type="PIRSR" id="PIRSR001155-2"/>
    </source>
</evidence>
<keyword evidence="6" id="KW-0245">EGF-like domain</keyword>
<keyword evidence="8" id="KW-0399">Innate immunity</keyword>
<accession>A0A553NJR4</accession>
<dbReference type="PROSITE" id="PS50923">
    <property type="entry name" value="SUSHI"/>
    <property type="match status" value="2"/>
</dbReference>
<dbReference type="GO" id="GO:0005509">
    <property type="term" value="F:calcium ion binding"/>
    <property type="evidence" value="ECO:0007669"/>
    <property type="project" value="InterPro"/>
</dbReference>
<keyword evidence="7 25" id="KW-0597">Phosphoprotein</keyword>
<dbReference type="InterPro" id="IPR000436">
    <property type="entry name" value="Sushi_SCR_CCP_dom"/>
</dbReference>
<evidence type="ECO:0000256" key="15">
    <source>
        <dbReference type="ARBA" id="ARBA00022825"/>
    </source>
</evidence>
<feature type="active site" description="Charge relay system" evidence="23">
    <location>
        <position position="661"/>
    </location>
</feature>
<dbReference type="InterPro" id="IPR009003">
    <property type="entry name" value="Peptidase_S1_PA"/>
</dbReference>
<feature type="active site" description="Charge relay system" evidence="23">
    <location>
        <position position="572"/>
    </location>
</feature>
<dbReference type="GO" id="GO:0072562">
    <property type="term" value="C:blood microparticle"/>
    <property type="evidence" value="ECO:0007669"/>
    <property type="project" value="TreeGrafter"/>
</dbReference>
<keyword evidence="14" id="KW-0068">Autocatalytic cleavage</keyword>
<feature type="domain" description="Peptidase S1" evidence="31">
    <location>
        <begin position="490"/>
        <end position="715"/>
    </location>
</feature>
<keyword evidence="18 24" id="KW-1015">Disulfide bond</keyword>
<comment type="caution">
    <text evidence="33">The sequence shown here is derived from an EMBL/GenBank/DDBJ whole genome shotgun (WGS) entry which is preliminary data.</text>
</comment>
<dbReference type="EC" id="3.4.21.41" evidence="4"/>
<protein>
    <recommendedName>
        <fullName evidence="4">complement subcomponent C1r</fullName>
        <ecNumber evidence="4">3.4.21.41</ecNumber>
    </recommendedName>
</protein>
<dbReference type="OrthoDB" id="6261922at2759"/>
<dbReference type="Gene3D" id="2.60.120.290">
    <property type="entry name" value="Spermadhesin, CUB domain"/>
    <property type="match status" value="2"/>
</dbReference>
<evidence type="ECO:0000256" key="10">
    <source>
        <dbReference type="ARBA" id="ARBA00022670"/>
    </source>
</evidence>
<evidence type="ECO:0000256" key="26">
    <source>
        <dbReference type="PIRSR" id="PIRSR001155-4"/>
    </source>
</evidence>
<evidence type="ECO:0000256" key="13">
    <source>
        <dbReference type="ARBA" id="ARBA00022801"/>
    </source>
</evidence>
<evidence type="ECO:0000256" key="18">
    <source>
        <dbReference type="ARBA" id="ARBA00023157"/>
    </source>
</evidence>
<dbReference type="InterPro" id="IPR001881">
    <property type="entry name" value="EGF-like_Ca-bd_dom"/>
</dbReference>
<dbReference type="Pfam" id="PF00431">
    <property type="entry name" value="CUB"/>
    <property type="match status" value="2"/>
</dbReference>
<evidence type="ECO:0000256" key="14">
    <source>
        <dbReference type="ARBA" id="ARBA00022813"/>
    </source>
</evidence>
<comment type="function">
    <text evidence="21">Serine protease component of the complement C1 complex, a multiprotein complex that initiates the classical pathway of the complement system, a cascade of proteins that leads to phagocytosis and breakdown of pathogens and signaling that strengthens the adaptive immune system. C1R catalyzes the first enzymatic step in the classical complement pathway: it is activated by the C1Q subcomplex of the C1 complex, which associates with IgG or IgM immunoglobulins complexed with antigens to form antigen-antibody complexes on the surface of pathogens. Immunoglobulin-binding promotes the autocatalytic cleavage and activation of C1R. Activated C1R then cleaves and activates C1S, the second protease of the classical complement pathway. It is unclear if C1R activates C1S within single, strained C1 complexes or between neighboring C1 complexes on surfaces.</text>
</comment>
<keyword evidence="29" id="KW-1133">Transmembrane helix</keyword>
<evidence type="ECO:0000256" key="2">
    <source>
        <dbReference type="ARBA" id="ARBA00004241"/>
    </source>
</evidence>
<feature type="disulfide bond" description="Interchain (between heavy and light chains)" evidence="24">
    <location>
        <begin position="478"/>
        <end position="592"/>
    </location>
</feature>
<proteinExistence type="predicted"/>
<keyword evidence="5" id="KW-0964">Secreted</keyword>
<dbReference type="InterPro" id="IPR024175">
    <property type="entry name" value="Pept_S1A_C1r/C1S/mannan-bd"/>
</dbReference>
<keyword evidence="17" id="KW-0180">Complement pathway</keyword>
<dbReference type="Pfam" id="PF14670">
    <property type="entry name" value="FXa_inhibition"/>
    <property type="match status" value="1"/>
</dbReference>
<feature type="disulfide bond" evidence="24">
    <location>
        <begin position="343"/>
        <end position="391"/>
    </location>
</feature>
<keyword evidence="16" id="KW-0391">Immunity</keyword>
<dbReference type="Gene3D" id="2.10.70.10">
    <property type="entry name" value="Complement Module, domain 1"/>
    <property type="match status" value="2"/>
</dbReference>
<dbReference type="SUPFAM" id="SSF49854">
    <property type="entry name" value="Spermadhesin, CUB domain"/>
    <property type="match status" value="2"/>
</dbReference>
<feature type="disulfide bond" evidence="24">
    <location>
        <begin position="657"/>
        <end position="691"/>
    </location>
</feature>
<evidence type="ECO:0000256" key="5">
    <source>
        <dbReference type="ARBA" id="ARBA00022525"/>
    </source>
</evidence>
<keyword evidence="26" id="KW-0106">Calcium</keyword>
<keyword evidence="10" id="KW-0645">Protease</keyword>
<dbReference type="FunFam" id="2.40.10.10:FF:000054">
    <property type="entry name" value="Complement C1r subcomponent"/>
    <property type="match status" value="1"/>
</dbReference>
<keyword evidence="12" id="KW-0732">Signal</keyword>
<dbReference type="InterPro" id="IPR035976">
    <property type="entry name" value="Sushi/SCR/CCP_sf"/>
</dbReference>
<evidence type="ECO:0000256" key="23">
    <source>
        <dbReference type="PIRSR" id="PIRSR001155-1"/>
    </source>
</evidence>
<dbReference type="PRINTS" id="PR00722">
    <property type="entry name" value="CHYMOTRYPSIN"/>
</dbReference>
<dbReference type="GO" id="GO:0006958">
    <property type="term" value="P:complement activation, classical pathway"/>
    <property type="evidence" value="ECO:0007669"/>
    <property type="project" value="UniProtKB-KW"/>
</dbReference>
<feature type="binding site" evidence="26">
    <location>
        <position position="279"/>
    </location>
    <ligand>
        <name>Ca(2+)</name>
        <dbReference type="ChEBI" id="CHEBI:29108"/>
        <label>3</label>
    </ligand>
</feature>
<evidence type="ECO:0000256" key="21">
    <source>
        <dbReference type="ARBA" id="ARBA00093383"/>
    </source>
</evidence>
<feature type="domain" description="CUB" evidence="30">
    <location>
        <begin position="27"/>
        <end position="144"/>
    </location>
</feature>
<evidence type="ECO:0000256" key="8">
    <source>
        <dbReference type="ARBA" id="ARBA00022588"/>
    </source>
</evidence>
<feature type="disulfide bond" evidence="24">
    <location>
        <begin position="409"/>
        <end position="455"/>
    </location>
</feature>
<feature type="disulfide bond" evidence="24">
    <location>
        <begin position="197"/>
        <end position="210"/>
    </location>
</feature>
<dbReference type="InterPro" id="IPR001254">
    <property type="entry name" value="Trypsin_dom"/>
</dbReference>
<evidence type="ECO:0000256" key="11">
    <source>
        <dbReference type="ARBA" id="ARBA00022723"/>
    </source>
</evidence>
<dbReference type="InterPro" id="IPR043504">
    <property type="entry name" value="Peptidase_S1_PA_chymotrypsin"/>
</dbReference>
<evidence type="ECO:0000256" key="9">
    <source>
        <dbReference type="ARBA" id="ARBA00022659"/>
    </source>
</evidence>
<feature type="binding site" evidence="26">
    <location>
        <position position="127"/>
    </location>
    <ligand>
        <name>Ca(2+)</name>
        <dbReference type="ChEBI" id="CHEBI:29108"/>
        <label>1</label>
    </ligand>
</feature>
<feature type="binding site" evidence="26">
    <location>
        <position position="203"/>
    </location>
    <ligand>
        <name>Ca(2+)</name>
        <dbReference type="ChEBI" id="CHEBI:29108"/>
        <label>2</label>
    </ligand>
</feature>
<feature type="active site" description="Charge relay system" evidence="23">
    <location>
        <position position="527"/>
    </location>
</feature>
<comment type="caution">
    <text evidence="28">Lacks conserved residue(s) required for the propagation of feature annotation.</text>
</comment>
<evidence type="ECO:0000313" key="34">
    <source>
        <dbReference type="Proteomes" id="UP000316079"/>
    </source>
</evidence>